<evidence type="ECO:0000313" key="2">
    <source>
        <dbReference type="EMBL" id="MBB2503509.1"/>
    </source>
</evidence>
<dbReference type="InterPro" id="IPR027843">
    <property type="entry name" value="DUF4440"/>
</dbReference>
<keyword evidence="4" id="KW-1185">Reference proteome</keyword>
<dbReference type="EMBL" id="JACJHR010000055">
    <property type="protein sequence ID" value="MBB2503509.1"/>
    <property type="molecule type" value="Genomic_DNA"/>
</dbReference>
<comment type="caution">
    <text evidence="3">The sequence shown here is derived from an EMBL/GenBank/DDBJ whole genome shotgun (WGS) entry which is preliminary data.</text>
</comment>
<evidence type="ECO:0000313" key="5">
    <source>
        <dbReference type="Proteomes" id="UP000550260"/>
    </source>
</evidence>
<reference evidence="2 5" key="2">
    <citation type="submission" date="2020-08" db="EMBL/GenBank/DDBJ databases">
        <title>Amycolatopsis echigonensis JCM 21831.</title>
        <authorList>
            <person name="Tedsree N."/>
            <person name="Kuncharoen N."/>
            <person name="Likhitwitayawuid K."/>
            <person name="Tanasupawat S."/>
        </authorList>
    </citation>
    <scope>NUCLEOTIDE SEQUENCE [LARGE SCALE GENOMIC DNA]</scope>
    <source>
        <strain evidence="2 5">JCM 21831</strain>
    </source>
</reference>
<dbReference type="EMBL" id="PJMY01000003">
    <property type="protein sequence ID" value="PKV97389.1"/>
    <property type="molecule type" value="Genomic_DNA"/>
</dbReference>
<dbReference type="AlphaFoldDB" id="A0A2N3WU37"/>
<accession>A0A8E1W4I2</accession>
<feature type="domain" description="DUF4440" evidence="1">
    <location>
        <begin position="6"/>
        <end position="112"/>
    </location>
</feature>
<dbReference type="Pfam" id="PF14534">
    <property type="entry name" value="DUF4440"/>
    <property type="match status" value="1"/>
</dbReference>
<sequence length="128" mass="14016">MDPEEIAELGKRWAAAEVAGDTDTLGGMVVDGFRLVGPLGFVLDREQWLDRYRSGALATLRLDWRDVEVRVHGDTAIAIGVHDQDATHQGNRVDGTFRATHVLVRGEDGWRIAGMHLSPMGAPPAFAR</sequence>
<dbReference type="InterPro" id="IPR032710">
    <property type="entry name" value="NTF2-like_dom_sf"/>
</dbReference>
<name>A0A2N3WU37_9PSEU</name>
<organism evidence="3 4">
    <name type="scientific">Amycolatopsis echigonensis</name>
    <dbReference type="NCBI Taxonomy" id="2576905"/>
    <lineage>
        <taxon>Bacteria</taxon>
        <taxon>Bacillati</taxon>
        <taxon>Actinomycetota</taxon>
        <taxon>Actinomycetes</taxon>
        <taxon>Pseudonocardiales</taxon>
        <taxon>Pseudonocardiaceae</taxon>
        <taxon>Amycolatopsis</taxon>
    </lineage>
</organism>
<dbReference type="SUPFAM" id="SSF54427">
    <property type="entry name" value="NTF2-like"/>
    <property type="match status" value="1"/>
</dbReference>
<dbReference type="Proteomes" id="UP000233750">
    <property type="component" value="Unassembled WGS sequence"/>
</dbReference>
<dbReference type="RefSeq" id="WP_101440114.1">
    <property type="nucleotide sequence ID" value="NZ_JACJHR010000055.1"/>
</dbReference>
<gene>
    <name evidence="3" type="ORF">ATK30_8370</name>
    <name evidence="2" type="ORF">H5411_30770</name>
</gene>
<proteinExistence type="predicted"/>
<evidence type="ECO:0000259" key="1">
    <source>
        <dbReference type="Pfam" id="PF14534"/>
    </source>
</evidence>
<dbReference type="Gene3D" id="3.10.450.50">
    <property type="match status" value="1"/>
</dbReference>
<evidence type="ECO:0000313" key="3">
    <source>
        <dbReference type="EMBL" id="PKV97389.1"/>
    </source>
</evidence>
<protein>
    <submittedName>
        <fullName evidence="2">Nuclear transport factor 2 family protein</fullName>
    </submittedName>
    <submittedName>
        <fullName evidence="3">Uncharacterized protein DUF4440</fullName>
    </submittedName>
</protein>
<dbReference type="OrthoDB" id="884581at2"/>
<evidence type="ECO:0000313" key="4">
    <source>
        <dbReference type="Proteomes" id="UP000233750"/>
    </source>
</evidence>
<accession>A0A2N3WU37</accession>
<reference evidence="3 4" key="1">
    <citation type="submission" date="2017-12" db="EMBL/GenBank/DDBJ databases">
        <title>Sequencing the genomes of 1000 Actinobacteria strains.</title>
        <authorList>
            <person name="Klenk H.-P."/>
        </authorList>
    </citation>
    <scope>NUCLEOTIDE SEQUENCE [LARGE SCALE GENOMIC DNA]</scope>
    <source>
        <strain evidence="3 4">DSM 45165</strain>
    </source>
</reference>
<dbReference type="Proteomes" id="UP000550260">
    <property type="component" value="Unassembled WGS sequence"/>
</dbReference>